<keyword evidence="4" id="KW-1185">Reference proteome</keyword>
<organism evidence="3 4">
    <name type="scientific">Edaphobacter modestus</name>
    <dbReference type="NCBI Taxonomy" id="388466"/>
    <lineage>
        <taxon>Bacteria</taxon>
        <taxon>Pseudomonadati</taxon>
        <taxon>Acidobacteriota</taxon>
        <taxon>Terriglobia</taxon>
        <taxon>Terriglobales</taxon>
        <taxon>Acidobacteriaceae</taxon>
        <taxon>Edaphobacter</taxon>
    </lineage>
</organism>
<dbReference type="InterPro" id="IPR000305">
    <property type="entry name" value="GIY-YIG_endonuc"/>
</dbReference>
<dbReference type="PANTHER" id="PTHR34477:SF5">
    <property type="entry name" value="BSL5627 PROTEIN"/>
    <property type="match status" value="1"/>
</dbReference>
<gene>
    <name evidence="3" type="ORF">BDD14_5054</name>
</gene>
<evidence type="ECO:0000313" key="3">
    <source>
        <dbReference type="EMBL" id="RZU43395.1"/>
    </source>
</evidence>
<proteinExistence type="inferred from homology"/>
<dbReference type="InterPro" id="IPR035901">
    <property type="entry name" value="GIY-YIG_endonuc_sf"/>
</dbReference>
<dbReference type="CDD" id="cd10448">
    <property type="entry name" value="GIY-YIG_unchar_3"/>
    <property type="match status" value="1"/>
</dbReference>
<evidence type="ECO:0000256" key="1">
    <source>
        <dbReference type="ARBA" id="ARBA00007435"/>
    </source>
</evidence>
<sequence length="114" mass="13555">MPPDQAYVYILANSRRRLYIGVTTRLADRIREHKTSIDPEAFTARYNIRSLVYYEFYESISRAIARETELKSWLRAKKIQLIVVNNPTWRDLSLDWGKPIATFSESQRRPPEMF</sequence>
<keyword evidence="3" id="KW-0540">Nuclease</keyword>
<dbReference type="PANTHER" id="PTHR34477">
    <property type="entry name" value="UPF0213 PROTEIN YHBQ"/>
    <property type="match status" value="1"/>
</dbReference>
<dbReference type="SUPFAM" id="SSF82771">
    <property type="entry name" value="GIY-YIG endonuclease"/>
    <property type="match status" value="1"/>
</dbReference>
<dbReference type="EMBL" id="SHKW01000001">
    <property type="protein sequence ID" value="RZU43395.1"/>
    <property type="molecule type" value="Genomic_DNA"/>
</dbReference>
<accession>A0A4Q7Z1J8</accession>
<dbReference type="OrthoDB" id="9807770at2"/>
<protein>
    <submittedName>
        <fullName evidence="3">Putative endonuclease</fullName>
    </submittedName>
</protein>
<reference evidence="3 4" key="1">
    <citation type="submission" date="2019-02" db="EMBL/GenBank/DDBJ databases">
        <title>Genomic Encyclopedia of Archaeal and Bacterial Type Strains, Phase II (KMG-II): from individual species to whole genera.</title>
        <authorList>
            <person name="Goeker M."/>
        </authorList>
    </citation>
    <scope>NUCLEOTIDE SEQUENCE [LARGE SCALE GENOMIC DNA]</scope>
    <source>
        <strain evidence="3 4">DSM 18101</strain>
    </source>
</reference>
<dbReference type="RefSeq" id="WP_130421926.1">
    <property type="nucleotide sequence ID" value="NZ_SHKW01000001.1"/>
</dbReference>
<keyword evidence="3" id="KW-0378">Hydrolase</keyword>
<feature type="domain" description="GIY-YIG" evidence="2">
    <location>
        <begin position="4"/>
        <end position="80"/>
    </location>
</feature>
<keyword evidence="3" id="KW-0255">Endonuclease</keyword>
<dbReference type="PROSITE" id="PS50164">
    <property type="entry name" value="GIY_YIG"/>
    <property type="match status" value="1"/>
</dbReference>
<comment type="similarity">
    <text evidence="1">Belongs to the UPF0213 family.</text>
</comment>
<evidence type="ECO:0000259" key="2">
    <source>
        <dbReference type="PROSITE" id="PS50164"/>
    </source>
</evidence>
<comment type="caution">
    <text evidence="3">The sequence shown here is derived from an EMBL/GenBank/DDBJ whole genome shotgun (WGS) entry which is preliminary data.</text>
</comment>
<dbReference type="Gene3D" id="3.40.1440.10">
    <property type="entry name" value="GIY-YIG endonuclease"/>
    <property type="match status" value="1"/>
</dbReference>
<dbReference type="InterPro" id="IPR050190">
    <property type="entry name" value="UPF0213_domain"/>
</dbReference>
<evidence type="ECO:0000313" key="4">
    <source>
        <dbReference type="Proteomes" id="UP000292958"/>
    </source>
</evidence>
<dbReference type="GO" id="GO:0004519">
    <property type="term" value="F:endonuclease activity"/>
    <property type="evidence" value="ECO:0007669"/>
    <property type="project" value="UniProtKB-KW"/>
</dbReference>
<name>A0A4Q7Z1J8_9BACT</name>
<dbReference type="Proteomes" id="UP000292958">
    <property type="component" value="Unassembled WGS sequence"/>
</dbReference>
<dbReference type="Pfam" id="PF01541">
    <property type="entry name" value="GIY-YIG"/>
    <property type="match status" value="1"/>
</dbReference>
<dbReference type="AlphaFoldDB" id="A0A4Q7Z1J8"/>